<evidence type="ECO:0000313" key="2">
    <source>
        <dbReference type="EMBL" id="MDX6807265.1"/>
    </source>
</evidence>
<gene>
    <name evidence="2" type="ORF">SCD90_14425</name>
</gene>
<comment type="caution">
    <text evidence="2">The sequence shown here is derived from an EMBL/GenBank/DDBJ whole genome shotgun (WGS) entry which is preliminary data.</text>
</comment>
<sequence length="305" mass="30946">MSKKMLLLSVPMALLLTACNGDDRKPSAGLPDNGPRTVTATAANDDVDQAIAAGTRVQASNTATLTRTRTPDGDGSTTTVTRSAPKVDIAIQEVAEGPDGARLTVDGTTYELTENEEGNFTSADDASTEVVARLVNAPNEQSGLVRYDIRSGTPESNSLALGFAAFGALTPEGRVPTGATETATYEGRTAMSTLDADGNRENYSGSATVIANFGASEGDRFNGSEFGLGAGNGRLRVREGSASHSGNAFSASLSTSENTVFGMNGSGTMNGNFFGFDAEEVAGTLTATGNGVAGSGGFAASSVAP</sequence>
<dbReference type="Proteomes" id="UP001274321">
    <property type="component" value="Unassembled WGS sequence"/>
</dbReference>
<reference evidence="2 3" key="1">
    <citation type="submission" date="2023-11" db="EMBL/GenBank/DDBJ databases">
        <authorList>
            <person name="Bao R."/>
        </authorList>
    </citation>
    <scope>NUCLEOTIDE SEQUENCE [LARGE SCALE GENOMIC DNA]</scope>
    <source>
        <strain evidence="2 3">PJ23</strain>
    </source>
</reference>
<protein>
    <recommendedName>
        <fullName evidence="4">Transferrin-binding protein B C-lobe/N-lobe beta barrel domain-containing protein</fullName>
    </recommendedName>
</protein>
<accession>A0ABU4RUE2</accession>
<feature type="signal peptide" evidence="1">
    <location>
        <begin position="1"/>
        <end position="20"/>
    </location>
</feature>
<feature type="chain" id="PRO_5046354309" description="Transferrin-binding protein B C-lobe/N-lobe beta barrel domain-containing protein" evidence="1">
    <location>
        <begin position="21"/>
        <end position="305"/>
    </location>
</feature>
<dbReference type="RefSeq" id="WP_319845395.1">
    <property type="nucleotide sequence ID" value="NZ_JAXAFJ010000010.1"/>
</dbReference>
<dbReference type="PROSITE" id="PS51257">
    <property type="entry name" value="PROKAR_LIPOPROTEIN"/>
    <property type="match status" value="1"/>
</dbReference>
<keyword evidence="3" id="KW-1185">Reference proteome</keyword>
<evidence type="ECO:0000313" key="3">
    <source>
        <dbReference type="Proteomes" id="UP001274321"/>
    </source>
</evidence>
<keyword evidence="1" id="KW-0732">Signal</keyword>
<organism evidence="2 3">
    <name type="scientific">Terrihabitans rhizophilus</name>
    <dbReference type="NCBI Taxonomy" id="3092662"/>
    <lineage>
        <taxon>Bacteria</taxon>
        <taxon>Pseudomonadati</taxon>
        <taxon>Pseudomonadota</taxon>
        <taxon>Alphaproteobacteria</taxon>
        <taxon>Hyphomicrobiales</taxon>
        <taxon>Terrihabitans</taxon>
    </lineage>
</organism>
<dbReference type="EMBL" id="JAXAFJ010000010">
    <property type="protein sequence ID" value="MDX6807265.1"/>
    <property type="molecule type" value="Genomic_DNA"/>
</dbReference>
<dbReference type="SUPFAM" id="SSF56925">
    <property type="entry name" value="OMPA-like"/>
    <property type="match status" value="1"/>
</dbReference>
<dbReference type="InterPro" id="IPR011250">
    <property type="entry name" value="OMP/PagP_B-barrel"/>
</dbReference>
<dbReference type="Gene3D" id="2.40.160.90">
    <property type="match status" value="1"/>
</dbReference>
<name>A0ABU4RUE2_9HYPH</name>
<evidence type="ECO:0008006" key="4">
    <source>
        <dbReference type="Google" id="ProtNLM"/>
    </source>
</evidence>
<evidence type="ECO:0000256" key="1">
    <source>
        <dbReference type="SAM" id="SignalP"/>
    </source>
</evidence>
<proteinExistence type="predicted"/>